<organism evidence="2 3">
    <name type="scientific">Thalassospira profundimaris</name>
    <dbReference type="NCBI Taxonomy" id="502049"/>
    <lineage>
        <taxon>Bacteria</taxon>
        <taxon>Pseudomonadati</taxon>
        <taxon>Pseudomonadota</taxon>
        <taxon>Alphaproteobacteria</taxon>
        <taxon>Rhodospirillales</taxon>
        <taxon>Thalassospiraceae</taxon>
        <taxon>Thalassospira</taxon>
    </lineage>
</organism>
<dbReference type="Pfam" id="PF06764">
    <property type="entry name" value="DUF1223"/>
    <property type="match status" value="1"/>
</dbReference>
<evidence type="ECO:0000313" key="2">
    <source>
        <dbReference type="EMBL" id="RCK25272.1"/>
    </source>
</evidence>
<dbReference type="InterPro" id="IPR036249">
    <property type="entry name" value="Thioredoxin-like_sf"/>
</dbReference>
<name>A0A367VLI1_9PROT</name>
<reference evidence="2 3" key="1">
    <citation type="submission" date="2014-07" db="EMBL/GenBank/DDBJ databases">
        <title>Draft genome sequence of Thalassospira profundimaris R8-17.</title>
        <authorList>
            <person name="Lai Q."/>
            <person name="Shao Z."/>
        </authorList>
    </citation>
    <scope>NUCLEOTIDE SEQUENCE [LARGE SCALE GENOMIC DNA]</scope>
    <source>
        <strain evidence="2 3">R8-17</strain>
    </source>
</reference>
<dbReference type="EMBL" id="JPWB01000001">
    <property type="protein sequence ID" value="RCK25272.1"/>
    <property type="molecule type" value="Genomic_DNA"/>
</dbReference>
<gene>
    <name evidence="2" type="ORF">TH6_01195</name>
</gene>
<evidence type="ECO:0000313" key="3">
    <source>
        <dbReference type="Proteomes" id="UP000253061"/>
    </source>
</evidence>
<evidence type="ECO:0000256" key="1">
    <source>
        <dbReference type="SAM" id="SignalP"/>
    </source>
</evidence>
<feature type="signal peptide" evidence="1">
    <location>
        <begin position="1"/>
        <end position="24"/>
    </location>
</feature>
<protein>
    <submittedName>
        <fullName evidence="2">Uncharacterized protein</fullName>
    </submittedName>
</protein>
<dbReference type="PANTHER" id="PTHR36057">
    <property type="match status" value="1"/>
</dbReference>
<proteinExistence type="predicted"/>
<dbReference type="Proteomes" id="UP000253061">
    <property type="component" value="Unassembled WGS sequence"/>
</dbReference>
<dbReference type="RefSeq" id="WP_062956640.1">
    <property type="nucleotide sequence ID" value="NZ_JPWB01000001.1"/>
</dbReference>
<feature type="chain" id="PRO_5016578780" evidence="1">
    <location>
        <begin position="25"/>
        <end position="249"/>
    </location>
</feature>
<dbReference type="AlphaFoldDB" id="A0A367VLI1"/>
<comment type="caution">
    <text evidence="2">The sequence shown here is derived from an EMBL/GenBank/DDBJ whole genome shotgun (WGS) entry which is preliminary data.</text>
</comment>
<accession>A0A367VLI1</accession>
<dbReference type="SUPFAM" id="SSF52833">
    <property type="entry name" value="Thioredoxin-like"/>
    <property type="match status" value="1"/>
</dbReference>
<sequence>MKNTRPLLCTLALTIMMVAGPATAAESVLPRAVVELYTSQGCNSCPPADKVLYNLAQQHDDLLLLSYHVDYWNYLGWTDPFSDARYSQRQREYADRMRERYVYTPQVIINGDHVVRATAQQQIRAASSDLAPLRDVADIKLATSDTGQAARGTVSLRGVGKQAAGNGGQIWLIGFDREHARDVLSGENAGKRLVHANVVREMISLGQWDGTTRQIPFAMSEPYDGGIAILVQNGRGGPISGAAMIRFDD</sequence>
<dbReference type="InterPro" id="IPR010634">
    <property type="entry name" value="DUF1223"/>
</dbReference>
<keyword evidence="1" id="KW-0732">Signal</keyword>
<dbReference type="PANTHER" id="PTHR36057:SF1">
    <property type="entry name" value="LIPOPROTEIN LIPID ATTACHMENT SITE-LIKE PROTEIN, PUTATIVE (DUF1223)-RELATED"/>
    <property type="match status" value="1"/>
</dbReference>